<name>W5YUW7_9GAMM</name>
<dbReference type="EMBL" id="CP007152">
    <property type="protein sequence ID" value="AHI32871.1"/>
    <property type="molecule type" value="Genomic_DNA"/>
</dbReference>
<evidence type="ECO:0000313" key="2">
    <source>
        <dbReference type="Proteomes" id="UP000035081"/>
    </source>
</evidence>
<dbReference type="KEGG" id="msr:AU15_21785"/>
<evidence type="ECO:0000313" key="1">
    <source>
        <dbReference type="EMBL" id="AHI32871.1"/>
    </source>
</evidence>
<proteinExistence type="predicted"/>
<gene>
    <name evidence="1" type="ORF">AU15_21785</name>
</gene>
<dbReference type="HOGENOM" id="CLU_1684509_0_0_6"/>
<sequence length="156" mass="16768">MDTLNHPASQAKVRCFGSKAGLTAEATVLLKDGAEPLAALNLEVAPRDGERINWKSKIVLQLGEDDLPLLCCVCLGYLPQAEFKRPTKGISIQRQPGKLFISASQGADKCFALPLPIPQSFQLGALALKQLKQQAGFEDEQLILAALRGAAALYQP</sequence>
<dbReference type="Proteomes" id="UP000035081">
    <property type="component" value="Chromosome"/>
</dbReference>
<protein>
    <submittedName>
        <fullName evidence="1">Uncharacterized protein</fullName>
    </submittedName>
</protein>
<dbReference type="RefSeq" id="WP_041336239.1">
    <property type="nucleotide sequence ID" value="NZ_CP021334.1"/>
</dbReference>
<reference evidence="1 2" key="1">
    <citation type="journal article" date="2014" name="Genome Announc.">
        <title>Draft Genome Sequences of Marinobacter similis A3d10T and Marinobacter salarius R9SW1T.</title>
        <authorList>
            <person name="Ivanova E.P."/>
            <person name="Ng H.J."/>
            <person name="Webb H.K."/>
            <person name="Feng G."/>
            <person name="Oshima K."/>
            <person name="Hattori M."/>
            <person name="Ohkuma M."/>
            <person name="Sergeev A.F."/>
            <person name="Mikhailov V.V."/>
            <person name="Crawford R.J."/>
            <person name="Sawabe T."/>
        </authorList>
    </citation>
    <scope>NUCLEOTIDE SEQUENCE [LARGE SCALE GENOMIC DNA]</scope>
    <source>
        <strain evidence="2">A3d10 and R9SW1</strain>
    </source>
</reference>
<dbReference type="AlphaFoldDB" id="W5YUW7"/>
<accession>W5YUW7</accession>
<organism evidence="1 2">
    <name type="scientific">Marinobacter salarius</name>
    <dbReference type="NCBI Taxonomy" id="1420917"/>
    <lineage>
        <taxon>Bacteria</taxon>
        <taxon>Pseudomonadati</taxon>
        <taxon>Pseudomonadota</taxon>
        <taxon>Gammaproteobacteria</taxon>
        <taxon>Pseudomonadales</taxon>
        <taxon>Marinobacteraceae</taxon>
        <taxon>Marinobacter</taxon>
    </lineage>
</organism>